<keyword evidence="2" id="KW-1185">Reference proteome</keyword>
<sequence length="120" mass="13459">MNSVFTLGKPCREARIQSQESGQHPNQLLELVAIPESRCQNCGQKLVVAMEPEWQSLISTGICDIGKTIATEAELNLNLSLVNIIFLCFQEKRSILHIIPQRFFFAHGVCMSSLKLSLTR</sequence>
<evidence type="ECO:0000313" key="1">
    <source>
        <dbReference type="EMBL" id="KYO31862.1"/>
    </source>
</evidence>
<comment type="caution">
    <text evidence="1">The sequence shown here is derived from an EMBL/GenBank/DDBJ whole genome shotgun (WGS) entry which is preliminary data.</text>
</comment>
<organism evidence="1 2">
    <name type="scientific">Alligator mississippiensis</name>
    <name type="common">American alligator</name>
    <dbReference type="NCBI Taxonomy" id="8496"/>
    <lineage>
        <taxon>Eukaryota</taxon>
        <taxon>Metazoa</taxon>
        <taxon>Chordata</taxon>
        <taxon>Craniata</taxon>
        <taxon>Vertebrata</taxon>
        <taxon>Euteleostomi</taxon>
        <taxon>Archelosauria</taxon>
        <taxon>Archosauria</taxon>
        <taxon>Crocodylia</taxon>
        <taxon>Alligatoridae</taxon>
        <taxon>Alligatorinae</taxon>
        <taxon>Alligator</taxon>
    </lineage>
</organism>
<protein>
    <submittedName>
        <fullName evidence="1">Uncharacterized protein</fullName>
    </submittedName>
</protein>
<proteinExistence type="predicted"/>
<name>A0A151N4Z4_ALLMI</name>
<evidence type="ECO:0000313" key="2">
    <source>
        <dbReference type="Proteomes" id="UP000050525"/>
    </source>
</evidence>
<dbReference type="AlphaFoldDB" id="A0A151N4Z4"/>
<reference evidence="1 2" key="1">
    <citation type="journal article" date="2012" name="Genome Biol.">
        <title>Sequencing three crocodilian genomes to illuminate the evolution of archosaurs and amniotes.</title>
        <authorList>
            <person name="St John J.A."/>
            <person name="Braun E.L."/>
            <person name="Isberg S.R."/>
            <person name="Miles L.G."/>
            <person name="Chong A.Y."/>
            <person name="Gongora J."/>
            <person name="Dalzell P."/>
            <person name="Moran C."/>
            <person name="Bed'hom B."/>
            <person name="Abzhanov A."/>
            <person name="Burgess S.C."/>
            <person name="Cooksey A.M."/>
            <person name="Castoe T.A."/>
            <person name="Crawford N.G."/>
            <person name="Densmore L.D."/>
            <person name="Drew J.C."/>
            <person name="Edwards S.V."/>
            <person name="Faircloth B.C."/>
            <person name="Fujita M.K."/>
            <person name="Greenwold M.J."/>
            <person name="Hoffmann F.G."/>
            <person name="Howard J.M."/>
            <person name="Iguchi T."/>
            <person name="Janes D.E."/>
            <person name="Khan S.Y."/>
            <person name="Kohno S."/>
            <person name="de Koning A.J."/>
            <person name="Lance S.L."/>
            <person name="McCarthy F.M."/>
            <person name="McCormack J.E."/>
            <person name="Merchant M.E."/>
            <person name="Peterson D.G."/>
            <person name="Pollock D.D."/>
            <person name="Pourmand N."/>
            <person name="Raney B.J."/>
            <person name="Roessler K.A."/>
            <person name="Sanford J.R."/>
            <person name="Sawyer R.H."/>
            <person name="Schmidt C.J."/>
            <person name="Triplett E.W."/>
            <person name="Tuberville T.D."/>
            <person name="Venegas-Anaya M."/>
            <person name="Howard J.T."/>
            <person name="Jarvis E.D."/>
            <person name="Guillette L.J.Jr."/>
            <person name="Glenn T.C."/>
            <person name="Green R.E."/>
            <person name="Ray D.A."/>
        </authorList>
    </citation>
    <scope>NUCLEOTIDE SEQUENCE [LARGE SCALE GENOMIC DNA]</scope>
    <source>
        <strain evidence="1">KSC_2009_1</strain>
    </source>
</reference>
<accession>A0A151N4Z4</accession>
<gene>
    <name evidence="1" type="ORF">Y1Q_0003427</name>
</gene>
<dbReference type="Proteomes" id="UP000050525">
    <property type="component" value="Unassembled WGS sequence"/>
</dbReference>
<dbReference type="EMBL" id="AKHW03004037">
    <property type="protein sequence ID" value="KYO31862.1"/>
    <property type="molecule type" value="Genomic_DNA"/>
</dbReference>